<organism evidence="2 3">
    <name type="scientific">Fusobacterium pseudoperiodonticum</name>
    <dbReference type="NCBI Taxonomy" id="2663009"/>
    <lineage>
        <taxon>Bacteria</taxon>
        <taxon>Fusobacteriati</taxon>
        <taxon>Fusobacteriota</taxon>
        <taxon>Fusobacteriia</taxon>
        <taxon>Fusobacteriales</taxon>
        <taxon>Fusobacteriaceae</taxon>
        <taxon>Fusobacterium</taxon>
    </lineage>
</organism>
<dbReference type="EMBL" id="CP024704">
    <property type="protein sequence ID" value="ATV69621.1"/>
    <property type="molecule type" value="Genomic_DNA"/>
</dbReference>
<feature type="transmembrane region" description="Helical" evidence="1">
    <location>
        <begin position="6"/>
        <end position="28"/>
    </location>
</feature>
<feature type="transmembrane region" description="Helical" evidence="1">
    <location>
        <begin position="153"/>
        <end position="172"/>
    </location>
</feature>
<reference evidence="2 3" key="1">
    <citation type="submission" date="2017-11" db="EMBL/GenBank/DDBJ databases">
        <title>Genome sequencing of Fusobacterium periodonticum KCOM 2555.</title>
        <authorList>
            <person name="Kook J.-K."/>
            <person name="Park S.-N."/>
            <person name="Lim Y.K."/>
        </authorList>
    </citation>
    <scope>NUCLEOTIDE SEQUENCE [LARGE SCALE GENOMIC DNA]</scope>
    <source>
        <strain evidence="2 3">KCOM 2555</strain>
    </source>
</reference>
<dbReference type="Proteomes" id="UP000230781">
    <property type="component" value="Chromosome"/>
</dbReference>
<accession>A0A2D3PPR5</accession>
<evidence type="ECO:0000256" key="1">
    <source>
        <dbReference type="SAM" id="Phobius"/>
    </source>
</evidence>
<dbReference type="RefSeq" id="WP_100025944.1">
    <property type="nucleotide sequence ID" value="NZ_CP024704.1"/>
</dbReference>
<evidence type="ECO:0000313" key="2">
    <source>
        <dbReference type="EMBL" id="ATV69621.1"/>
    </source>
</evidence>
<protein>
    <submittedName>
        <fullName evidence="2">DUF3592 domain-containing protein</fullName>
    </submittedName>
</protein>
<keyword evidence="1" id="KW-0472">Membrane</keyword>
<keyword evidence="1" id="KW-1133">Transmembrane helix</keyword>
<gene>
    <name evidence="2" type="ORF">CTM98_02520</name>
</gene>
<proteinExistence type="predicted"/>
<name>A0A2D3PPR5_9FUSO</name>
<evidence type="ECO:0000313" key="3">
    <source>
        <dbReference type="Proteomes" id="UP000230781"/>
    </source>
</evidence>
<keyword evidence="1" id="KW-0812">Transmembrane</keyword>
<sequence length="177" mass="20505">MSVRLLFLLIAGVFFVFASIFLIIGIIYEKIYQNNMKGYDKEVEGKVLEVIKSGKDGVVGKLFATFVVYQYEINNHKYIVRPYSFRKNSAINQRYFDSENVTCIIYRGNHGGTSQTKYRTGEDIIVKYNSNNPERHEILNDKDKTFTFKVFKIVGKILMIIPLIFLIISFFAKGQVQ</sequence>
<dbReference type="AlphaFoldDB" id="A0A2D3PPR5"/>